<dbReference type="CDD" id="cd13604">
    <property type="entry name" value="PBP2_TRAP_ketoacid_lactate_like"/>
    <property type="match status" value="1"/>
</dbReference>
<evidence type="ECO:0000256" key="3">
    <source>
        <dbReference type="PIRSR" id="PIRSR039026-2"/>
    </source>
</evidence>
<dbReference type="PANTHER" id="PTHR33376">
    <property type="match status" value="1"/>
</dbReference>
<dbReference type="PIRSF" id="PIRSF039026">
    <property type="entry name" value="SiaP"/>
    <property type="match status" value="1"/>
</dbReference>
<dbReference type="InParanoid" id="A0A2G4YQJ4"/>
<dbReference type="GO" id="GO:0055085">
    <property type="term" value="P:transmembrane transport"/>
    <property type="evidence" value="ECO:0007669"/>
    <property type="project" value="InterPro"/>
</dbReference>
<dbReference type="RefSeq" id="WP_099474788.1">
    <property type="nucleotide sequence ID" value="NZ_CP041025.1"/>
</dbReference>
<gene>
    <name evidence="4" type="ORF">CRD36_15235</name>
</gene>
<feature type="binding site" evidence="2">
    <location>
        <position position="157"/>
    </location>
    <ligand>
        <name>substrate</name>
    </ligand>
</feature>
<dbReference type="InterPro" id="IPR038404">
    <property type="entry name" value="TRAP_DctP_sf"/>
</dbReference>
<evidence type="ECO:0000313" key="4">
    <source>
        <dbReference type="EMBL" id="PHZ83726.1"/>
    </source>
</evidence>
<feature type="binding site" evidence="3">
    <location>
        <position position="215"/>
    </location>
    <ligand>
        <name>substrate</name>
    </ligand>
</feature>
<evidence type="ECO:0000256" key="1">
    <source>
        <dbReference type="ARBA" id="ARBA00022729"/>
    </source>
</evidence>
<evidence type="ECO:0000313" key="5">
    <source>
        <dbReference type="Proteomes" id="UP000229730"/>
    </source>
</evidence>
<feature type="binding site" evidence="3">
    <location>
        <position position="216"/>
    </location>
    <ligand>
        <name>Na(+)</name>
        <dbReference type="ChEBI" id="CHEBI:29101"/>
    </ligand>
</feature>
<dbReference type="Gene3D" id="3.40.190.170">
    <property type="entry name" value="Bacterial extracellular solute-binding protein, family 7"/>
    <property type="match status" value="1"/>
</dbReference>
<dbReference type="InterPro" id="IPR006311">
    <property type="entry name" value="TAT_signal"/>
</dbReference>
<keyword evidence="5" id="KW-1185">Reference proteome</keyword>
<dbReference type="PROSITE" id="PS51318">
    <property type="entry name" value="TAT"/>
    <property type="match status" value="1"/>
</dbReference>
<dbReference type="PANTHER" id="PTHR33376:SF5">
    <property type="entry name" value="EXTRACYTOPLASMIC SOLUTE RECEPTOR PROTEIN"/>
    <property type="match status" value="1"/>
</dbReference>
<sequence>MKRRTFLTTSAAALGGAAASAELSAPLYAKGKRRLKMVTTWPKRFPGLGTRAEQLAEDIETATDGRIKIKVYAANELVPALGVFDAVSAGKADIYHGADYYWQGKHQAFAFFAAVPFGLNAMEMSQWINFGGGQELWDELAGGFNLKSLICCTTGVQMGGWYKKEINSLADFKGLRIRIPGLGGEVLKRLGATPVTKAGGEIFLALSQGNIDASEWVGPWNDMAFGFQNITKHYYTSAFHEPGPAIAAGFNLEVWNSFSKADQALISAIAGDNYQKSLAEYNARNAQSMQVLVEKHGVELKTFSEEIMLALIKTSDEVMQELAQTDDMTRHIYNSYMDTRRAAMAWSKVADEPYLISRRLYENFGKRL</sequence>
<dbReference type="GO" id="GO:0046872">
    <property type="term" value="F:metal ion binding"/>
    <property type="evidence" value="ECO:0007669"/>
    <property type="project" value="UniProtKB-KW"/>
</dbReference>
<feature type="binding site" evidence="3">
    <location>
        <position position="241"/>
    </location>
    <ligand>
        <name>substrate</name>
    </ligand>
</feature>
<dbReference type="OrthoDB" id="9780733at2"/>
<evidence type="ECO:0000256" key="2">
    <source>
        <dbReference type="PIRSR" id="PIRSR039026-1"/>
    </source>
</evidence>
<proteinExistence type="predicted"/>
<keyword evidence="1" id="KW-0732">Signal</keyword>
<dbReference type="Pfam" id="PF03480">
    <property type="entry name" value="DctP"/>
    <property type="match status" value="1"/>
</dbReference>
<dbReference type="Gene3D" id="3.40.190.10">
    <property type="entry name" value="Periplasmic binding protein-like II"/>
    <property type="match status" value="1"/>
</dbReference>
<comment type="caution">
    <text evidence="4">The sequence shown here is derived from an EMBL/GenBank/DDBJ whole genome shotgun (WGS) entry which is preliminary data.</text>
</comment>
<accession>A0A2G4YQJ4</accession>
<dbReference type="InterPro" id="IPR018389">
    <property type="entry name" value="DctP_fam"/>
</dbReference>
<protein>
    <submittedName>
        <fullName evidence="4">ABC transporter substrate-binding protein</fullName>
    </submittedName>
</protein>
<dbReference type="GO" id="GO:0031317">
    <property type="term" value="C:tripartite ATP-independent periplasmic transporter complex"/>
    <property type="evidence" value="ECO:0007669"/>
    <property type="project" value="InterPro"/>
</dbReference>
<dbReference type="Proteomes" id="UP000229730">
    <property type="component" value="Unassembled WGS sequence"/>
</dbReference>
<feature type="binding site" evidence="2">
    <location>
        <position position="178"/>
    </location>
    <ligand>
        <name>substrate</name>
    </ligand>
</feature>
<dbReference type="InterPro" id="IPR026289">
    <property type="entry name" value="SBP_TakP-like"/>
</dbReference>
<organism evidence="4 5">
    <name type="scientific">Paremcibacter congregatus</name>
    <dbReference type="NCBI Taxonomy" id="2043170"/>
    <lineage>
        <taxon>Bacteria</taxon>
        <taxon>Pseudomonadati</taxon>
        <taxon>Pseudomonadota</taxon>
        <taxon>Alphaproteobacteria</taxon>
        <taxon>Emcibacterales</taxon>
        <taxon>Emcibacteraceae</taxon>
        <taxon>Paremcibacter</taxon>
    </lineage>
</organism>
<name>A0A2G4YQJ4_9PROT</name>
<dbReference type="EMBL" id="PDEM01000031">
    <property type="protein sequence ID" value="PHZ83726.1"/>
    <property type="molecule type" value="Genomic_DNA"/>
</dbReference>
<dbReference type="SUPFAM" id="SSF53850">
    <property type="entry name" value="Periplasmic binding protein-like II"/>
    <property type="match status" value="1"/>
</dbReference>
<keyword evidence="3" id="KW-0479">Metal-binding</keyword>
<reference evidence="4 5" key="1">
    <citation type="submission" date="2017-10" db="EMBL/GenBank/DDBJ databases">
        <title>Frigbacter circumglobatus gen. nov. sp. nov., isolated from sediment cultured in situ.</title>
        <authorList>
            <person name="Zhao Z."/>
        </authorList>
    </citation>
    <scope>NUCLEOTIDE SEQUENCE [LARGE SCALE GENOMIC DNA]</scope>
    <source>
        <strain evidence="4 5">ZYL</strain>
    </source>
</reference>
<dbReference type="AlphaFoldDB" id="A0A2G4YQJ4"/>